<gene>
    <name evidence="2" type="ORF">IO89_06045</name>
</gene>
<evidence type="ECO:0000313" key="3">
    <source>
        <dbReference type="Proteomes" id="UP000028623"/>
    </source>
</evidence>
<dbReference type="Pfam" id="PF05016">
    <property type="entry name" value="ParE_toxin"/>
    <property type="match status" value="1"/>
</dbReference>
<keyword evidence="3" id="KW-1185">Reference proteome</keyword>
<protein>
    <recommendedName>
        <fullName evidence="4">Plasmid stabilization system protein ParE</fullName>
    </recommendedName>
</protein>
<dbReference type="InterPro" id="IPR035093">
    <property type="entry name" value="RelE/ParE_toxin_dom_sf"/>
</dbReference>
<dbReference type="EMBL" id="JPLY01000002">
    <property type="protein sequence ID" value="KFC22613.1"/>
    <property type="molecule type" value="Genomic_DNA"/>
</dbReference>
<dbReference type="InterPro" id="IPR007712">
    <property type="entry name" value="RelE/ParE_toxin"/>
</dbReference>
<reference evidence="2 3" key="1">
    <citation type="submission" date="2014-07" db="EMBL/GenBank/DDBJ databases">
        <title>Epilithonimonas lactis LMG 22401 Genome.</title>
        <authorList>
            <person name="Pipes S.E."/>
            <person name="Stropko S.J."/>
        </authorList>
    </citation>
    <scope>NUCLEOTIDE SEQUENCE [LARGE SCALE GENOMIC DNA]</scope>
    <source>
        <strain evidence="2 3">LMG 24401</strain>
    </source>
</reference>
<name>A0A085BJG8_9FLAO</name>
<dbReference type="eggNOG" id="COG3668">
    <property type="taxonomic scope" value="Bacteria"/>
</dbReference>
<dbReference type="AlphaFoldDB" id="A0A085BJG8"/>
<dbReference type="STRING" id="421072.SAMN04488097_3124"/>
<keyword evidence="1" id="KW-1277">Toxin-antitoxin system</keyword>
<organism evidence="2 3">
    <name type="scientific">Epilithonimonas lactis</name>
    <dbReference type="NCBI Taxonomy" id="421072"/>
    <lineage>
        <taxon>Bacteria</taxon>
        <taxon>Pseudomonadati</taxon>
        <taxon>Bacteroidota</taxon>
        <taxon>Flavobacteriia</taxon>
        <taxon>Flavobacteriales</taxon>
        <taxon>Weeksellaceae</taxon>
        <taxon>Chryseobacterium group</taxon>
        <taxon>Epilithonimonas</taxon>
    </lineage>
</organism>
<sequence length="99" mass="11777">MKSGYDIVWTPNALIELEQTIEYLSQNFSEKEIKKLAEKIESTIVLISKNPNLFPISKNRNFHKVVIMKYNSMYYRIKNENIEILSFFSNRQSPDKRKT</sequence>
<proteinExistence type="predicted"/>
<accession>A0A085BJG8</accession>
<dbReference type="Proteomes" id="UP000028623">
    <property type="component" value="Unassembled WGS sequence"/>
</dbReference>
<evidence type="ECO:0000256" key="1">
    <source>
        <dbReference type="ARBA" id="ARBA00022649"/>
    </source>
</evidence>
<dbReference type="OrthoDB" id="1098070at2"/>
<evidence type="ECO:0008006" key="4">
    <source>
        <dbReference type="Google" id="ProtNLM"/>
    </source>
</evidence>
<comment type="caution">
    <text evidence="2">The sequence shown here is derived from an EMBL/GenBank/DDBJ whole genome shotgun (WGS) entry which is preliminary data.</text>
</comment>
<dbReference type="RefSeq" id="WP_034974581.1">
    <property type="nucleotide sequence ID" value="NZ_FOFI01000004.1"/>
</dbReference>
<dbReference type="Gene3D" id="3.30.2310.20">
    <property type="entry name" value="RelE-like"/>
    <property type="match status" value="1"/>
</dbReference>
<evidence type="ECO:0000313" key="2">
    <source>
        <dbReference type="EMBL" id="KFC22613.1"/>
    </source>
</evidence>